<reference evidence="5 6" key="1">
    <citation type="submission" date="2015-08" db="EMBL/GenBank/DDBJ databases">
        <authorList>
            <person name="Babu N.S."/>
            <person name="Beckwith C.J."/>
            <person name="Beseler K.G."/>
            <person name="Brison A."/>
            <person name="Carone J.V."/>
            <person name="Caskin T.P."/>
            <person name="Diamond M."/>
            <person name="Durham M.E."/>
            <person name="Foxe J.M."/>
            <person name="Go M."/>
            <person name="Henderson B.A."/>
            <person name="Jones I.B."/>
            <person name="McGettigan J.A."/>
            <person name="Micheletti S.J."/>
            <person name="Nasrallah M.E."/>
            <person name="Ortiz D."/>
            <person name="Piller C.R."/>
            <person name="Privatt S.R."/>
            <person name="Schneider S.L."/>
            <person name="Sharp S."/>
            <person name="Smith T.C."/>
            <person name="Stanton J.D."/>
            <person name="Ullery H.E."/>
            <person name="Wilson R.J."/>
            <person name="Serrano M.G."/>
            <person name="Buck G."/>
            <person name="Lee V."/>
            <person name="Wang Y."/>
            <person name="Carvalho R."/>
            <person name="Voegtly L."/>
            <person name="Shi R."/>
            <person name="Duckworth R."/>
            <person name="Johnson A."/>
            <person name="Loviza R."/>
            <person name="Walstead R."/>
            <person name="Shah Z."/>
            <person name="Kiflezghi M."/>
            <person name="Wade K."/>
            <person name="Ball S.L."/>
            <person name="Bradley K.W."/>
            <person name="Asai D.J."/>
            <person name="Bowman C.A."/>
            <person name="Russell D.A."/>
            <person name="Pope W.H."/>
            <person name="Jacobs-Sera D."/>
            <person name="Hendrix R.W."/>
            <person name="Hatfull G.F."/>
        </authorList>
    </citation>
    <scope>NUCLEOTIDE SEQUENCE [LARGE SCALE GENOMIC DNA]</scope>
    <source>
        <strain evidence="5 6">DSM 27648</strain>
    </source>
</reference>
<keyword evidence="2 5" id="KW-0808">Transferase</keyword>
<sequence length="243" mass="27161">MAQNIYDQDDFFAAYGKLDRSLRGLQGAPEWPALRALVPDLQHKRVVDLGCGFGWFCRWAADQGAAHVLGLDLSENMLARAHASTSEPGITYERADLEAFTLPESAFDVVYSSLTIHYLANLEALFAKAHRALVEGGTFVFSVEHPLFTAPSEPSWLTDEGGRTVWPLDDYLAEGPRVTNWLAPGVVKQHHTIATYVNSLLRVGFALVHLEEWAPTDAQIEEHPDWAVERHRPPFMLVCARRP</sequence>
<evidence type="ECO:0000256" key="1">
    <source>
        <dbReference type="ARBA" id="ARBA00022603"/>
    </source>
</evidence>
<gene>
    <name evidence="5" type="ORF">AKJ09_06236</name>
</gene>
<proteinExistence type="predicted"/>
<dbReference type="OrthoDB" id="5522265at2"/>
<dbReference type="AlphaFoldDB" id="A0A0K1Q1F7"/>
<evidence type="ECO:0000256" key="2">
    <source>
        <dbReference type="ARBA" id="ARBA00022679"/>
    </source>
</evidence>
<name>A0A0K1Q1F7_9BACT</name>
<dbReference type="RefSeq" id="WP_146651009.1">
    <property type="nucleotide sequence ID" value="NZ_CP012333.1"/>
</dbReference>
<dbReference type="PATRIC" id="fig|1391654.3.peg.6321"/>
<protein>
    <submittedName>
        <fullName evidence="5">Methyltransferase</fullName>
    </submittedName>
</protein>
<organism evidence="5 6">
    <name type="scientific">Labilithrix luteola</name>
    <dbReference type="NCBI Taxonomy" id="1391654"/>
    <lineage>
        <taxon>Bacteria</taxon>
        <taxon>Pseudomonadati</taxon>
        <taxon>Myxococcota</taxon>
        <taxon>Polyangia</taxon>
        <taxon>Polyangiales</taxon>
        <taxon>Labilitrichaceae</taxon>
        <taxon>Labilithrix</taxon>
    </lineage>
</organism>
<dbReference type="KEGG" id="llu:AKJ09_06236"/>
<dbReference type="PANTHER" id="PTHR43464:SF19">
    <property type="entry name" value="UBIQUINONE BIOSYNTHESIS O-METHYLTRANSFERASE, MITOCHONDRIAL"/>
    <property type="match status" value="1"/>
</dbReference>
<dbReference type="InterPro" id="IPR029063">
    <property type="entry name" value="SAM-dependent_MTases_sf"/>
</dbReference>
<dbReference type="STRING" id="1391654.AKJ09_06236"/>
<keyword evidence="1 5" id="KW-0489">Methyltransferase</keyword>
<dbReference type="GO" id="GO:0008757">
    <property type="term" value="F:S-adenosylmethionine-dependent methyltransferase activity"/>
    <property type="evidence" value="ECO:0007669"/>
    <property type="project" value="InterPro"/>
</dbReference>
<dbReference type="Pfam" id="PF08241">
    <property type="entry name" value="Methyltransf_11"/>
    <property type="match status" value="1"/>
</dbReference>
<dbReference type="Gene3D" id="3.40.50.150">
    <property type="entry name" value="Vaccinia Virus protein VP39"/>
    <property type="match status" value="1"/>
</dbReference>
<keyword evidence="6" id="KW-1185">Reference proteome</keyword>
<dbReference type="GO" id="GO:0032259">
    <property type="term" value="P:methylation"/>
    <property type="evidence" value="ECO:0007669"/>
    <property type="project" value="UniProtKB-KW"/>
</dbReference>
<dbReference type="InterPro" id="IPR013216">
    <property type="entry name" value="Methyltransf_11"/>
</dbReference>
<evidence type="ECO:0000259" key="4">
    <source>
        <dbReference type="Pfam" id="PF08241"/>
    </source>
</evidence>
<dbReference type="SUPFAM" id="SSF53335">
    <property type="entry name" value="S-adenosyl-L-methionine-dependent methyltransferases"/>
    <property type="match status" value="1"/>
</dbReference>
<evidence type="ECO:0000313" key="5">
    <source>
        <dbReference type="EMBL" id="AKU99572.1"/>
    </source>
</evidence>
<dbReference type="Proteomes" id="UP000064967">
    <property type="component" value="Chromosome"/>
</dbReference>
<accession>A0A0K1Q1F7</accession>
<feature type="domain" description="Methyltransferase type 11" evidence="4">
    <location>
        <begin position="47"/>
        <end position="141"/>
    </location>
</feature>
<dbReference type="EMBL" id="CP012333">
    <property type="protein sequence ID" value="AKU99572.1"/>
    <property type="molecule type" value="Genomic_DNA"/>
</dbReference>
<dbReference type="CDD" id="cd02440">
    <property type="entry name" value="AdoMet_MTases"/>
    <property type="match status" value="1"/>
</dbReference>
<keyword evidence="3" id="KW-0949">S-adenosyl-L-methionine</keyword>
<evidence type="ECO:0000313" key="6">
    <source>
        <dbReference type="Proteomes" id="UP000064967"/>
    </source>
</evidence>
<evidence type="ECO:0000256" key="3">
    <source>
        <dbReference type="ARBA" id="ARBA00022691"/>
    </source>
</evidence>
<dbReference type="PANTHER" id="PTHR43464">
    <property type="entry name" value="METHYLTRANSFERASE"/>
    <property type="match status" value="1"/>
</dbReference>